<comment type="caution">
    <text evidence="1">The sequence shown here is derived from an EMBL/GenBank/DDBJ whole genome shotgun (WGS) entry which is preliminary data.</text>
</comment>
<sequence length="101" mass="11496">MKHQEIPKGYITQKEIQAAQRYYKIGRMVMVHTYKAQGIDSMGHTGEAHRGKIMAKYKYFALVRLPSGVLDSALWPDLVLQMRKRKRYRQGGEAGGAKQSG</sequence>
<evidence type="ECO:0000313" key="1">
    <source>
        <dbReference type="EMBL" id="GKG99426.1"/>
    </source>
</evidence>
<protein>
    <submittedName>
        <fullName evidence="1">Uncharacterized protein</fullName>
    </submittedName>
</protein>
<evidence type="ECO:0000313" key="2">
    <source>
        <dbReference type="Proteomes" id="UP001055091"/>
    </source>
</evidence>
<proteinExistence type="predicted"/>
<organism evidence="1 2">
    <name type="scientific">Hungatella hathewayi</name>
    <dbReference type="NCBI Taxonomy" id="154046"/>
    <lineage>
        <taxon>Bacteria</taxon>
        <taxon>Bacillati</taxon>
        <taxon>Bacillota</taxon>
        <taxon>Clostridia</taxon>
        <taxon>Lachnospirales</taxon>
        <taxon>Lachnospiraceae</taxon>
        <taxon>Hungatella</taxon>
    </lineage>
</organism>
<name>A0AA37JEI9_9FIRM</name>
<dbReference type="EMBL" id="BQNJ01000001">
    <property type="protein sequence ID" value="GKG99426.1"/>
    <property type="molecule type" value="Genomic_DNA"/>
</dbReference>
<dbReference type="AlphaFoldDB" id="A0AA37JEI9"/>
<gene>
    <name evidence="1" type="ORF">CE91St55_14080</name>
</gene>
<reference evidence="1" key="1">
    <citation type="submission" date="2022-01" db="EMBL/GenBank/DDBJ databases">
        <title>Novel bile acid biosynthetic pathways are enriched in the microbiome of centenarians.</title>
        <authorList>
            <person name="Sato Y."/>
            <person name="Atarashi K."/>
            <person name="Plichta R.D."/>
            <person name="Arai Y."/>
            <person name="Sasajima S."/>
            <person name="Kearney M.S."/>
            <person name="Suda W."/>
            <person name="Takeshita K."/>
            <person name="Sasaki T."/>
            <person name="Okamoto S."/>
            <person name="Skelly N.A."/>
            <person name="Okamura Y."/>
            <person name="Vlamakis H."/>
            <person name="Li Y."/>
            <person name="Tanoue T."/>
            <person name="Takei H."/>
            <person name="Nittono H."/>
            <person name="Narushima S."/>
            <person name="Irie J."/>
            <person name="Itoh H."/>
            <person name="Moriya K."/>
            <person name="Sugiura Y."/>
            <person name="Suematsu M."/>
            <person name="Moritoki N."/>
            <person name="Shibata S."/>
            <person name="Littman R.D."/>
            <person name="Fischbach A.M."/>
            <person name="Uwamino Y."/>
            <person name="Inoue T."/>
            <person name="Honda A."/>
            <person name="Hattori M."/>
            <person name="Murai T."/>
            <person name="Xavier J.R."/>
            <person name="Hirose N."/>
            <person name="Honda K."/>
        </authorList>
    </citation>
    <scope>NUCLEOTIDE SEQUENCE</scope>
    <source>
        <strain evidence="1">CE91-St55</strain>
    </source>
</reference>
<accession>A0AA37JEI9</accession>
<dbReference type="Proteomes" id="UP001055091">
    <property type="component" value="Unassembled WGS sequence"/>
</dbReference>
<dbReference type="RefSeq" id="WP_244052499.1">
    <property type="nucleotide sequence ID" value="NZ_BQNJ01000001.1"/>
</dbReference>